<accession>A0A1H8VIU7</accession>
<evidence type="ECO:0000313" key="1">
    <source>
        <dbReference type="EMBL" id="SEP15356.1"/>
    </source>
</evidence>
<protein>
    <submittedName>
        <fullName evidence="1">Uncharacterized protein</fullName>
    </submittedName>
</protein>
<organism evidence="1 2">
    <name type="scientific">Halorientalis persicus</name>
    <dbReference type="NCBI Taxonomy" id="1367881"/>
    <lineage>
        <taxon>Archaea</taxon>
        <taxon>Methanobacteriati</taxon>
        <taxon>Methanobacteriota</taxon>
        <taxon>Stenosarchaea group</taxon>
        <taxon>Halobacteria</taxon>
        <taxon>Halobacteriales</taxon>
        <taxon>Haloarculaceae</taxon>
        <taxon>Halorientalis</taxon>
    </lineage>
</organism>
<gene>
    <name evidence="1" type="ORF">SAMN05216388_103821</name>
</gene>
<reference evidence="2" key="1">
    <citation type="submission" date="2016-10" db="EMBL/GenBank/DDBJ databases">
        <authorList>
            <person name="Varghese N."/>
            <person name="Submissions S."/>
        </authorList>
    </citation>
    <scope>NUCLEOTIDE SEQUENCE [LARGE SCALE GENOMIC DNA]</scope>
    <source>
        <strain evidence="2">IBRC-M 10043</strain>
    </source>
</reference>
<sequence>MAQYPRRQLLAAGLALTTFGLPGCAGQESDSAPEQTPDTNTVYMGVPQAFDHQISAEYPKTFSPAEPIIFNTSVTVTQTEQTNQSYRLASVELRLYEGEEQRDAWQSTSASLGTPIQKTLKASFREKAYQIHFTSIAKFATGGKITSHVWHEGAIGYPDRSL</sequence>
<dbReference type="EMBL" id="FOCX01000038">
    <property type="protein sequence ID" value="SEP15356.1"/>
    <property type="molecule type" value="Genomic_DNA"/>
</dbReference>
<keyword evidence="2" id="KW-1185">Reference proteome</keyword>
<dbReference type="Proteomes" id="UP000198775">
    <property type="component" value="Unassembled WGS sequence"/>
</dbReference>
<evidence type="ECO:0000313" key="2">
    <source>
        <dbReference type="Proteomes" id="UP000198775"/>
    </source>
</evidence>
<dbReference type="RefSeq" id="WP_092664087.1">
    <property type="nucleotide sequence ID" value="NZ_FOCX01000038.1"/>
</dbReference>
<dbReference type="AlphaFoldDB" id="A0A1H8VIU7"/>
<name>A0A1H8VIU7_9EURY</name>
<proteinExistence type="predicted"/>